<dbReference type="OrthoDB" id="9813965at2"/>
<dbReference type="AlphaFoldDB" id="A0A3T1D712"/>
<organism evidence="3 4">
    <name type="scientific">Cohnella abietis</name>
    <dbReference type="NCBI Taxonomy" id="2507935"/>
    <lineage>
        <taxon>Bacteria</taxon>
        <taxon>Bacillati</taxon>
        <taxon>Bacillota</taxon>
        <taxon>Bacilli</taxon>
        <taxon>Bacillales</taxon>
        <taxon>Paenibacillaceae</taxon>
        <taxon>Cohnella</taxon>
    </lineage>
</organism>
<dbReference type="PROSITE" id="PS50846">
    <property type="entry name" value="HMA_2"/>
    <property type="match status" value="1"/>
</dbReference>
<dbReference type="EMBL" id="AP019400">
    <property type="protein sequence ID" value="BBI33880.1"/>
    <property type="molecule type" value="Genomic_DNA"/>
</dbReference>
<dbReference type="GO" id="GO:0046872">
    <property type="term" value="F:metal ion binding"/>
    <property type="evidence" value="ECO:0007669"/>
    <property type="project" value="UniProtKB-KW"/>
</dbReference>
<dbReference type="InterPro" id="IPR006121">
    <property type="entry name" value="HMA_dom"/>
</dbReference>
<accession>A0A3T1D712</accession>
<feature type="domain" description="HMA" evidence="2">
    <location>
        <begin position="2"/>
        <end position="66"/>
    </location>
</feature>
<gene>
    <name evidence="3" type="primary">copZ_1</name>
    <name evidence="3" type="ORF">KCTCHS21_32790</name>
</gene>
<name>A0A3T1D712_9BACL</name>
<evidence type="ECO:0000256" key="1">
    <source>
        <dbReference type="ARBA" id="ARBA00022723"/>
    </source>
</evidence>
<proteinExistence type="predicted"/>
<evidence type="ECO:0000313" key="4">
    <source>
        <dbReference type="Proteomes" id="UP000289856"/>
    </source>
</evidence>
<evidence type="ECO:0000313" key="3">
    <source>
        <dbReference type="EMBL" id="BBI33880.1"/>
    </source>
</evidence>
<protein>
    <submittedName>
        <fullName evidence="3">Copper chaperone CopZ</fullName>
    </submittedName>
</protein>
<dbReference type="SUPFAM" id="SSF55008">
    <property type="entry name" value="HMA, heavy metal-associated domain"/>
    <property type="match status" value="1"/>
</dbReference>
<reference evidence="3 4" key="1">
    <citation type="submission" date="2019-01" db="EMBL/GenBank/DDBJ databases">
        <title>Complete genome sequence of Cohnella hallensis HS21 isolated from Korean fir (Abies koreana) rhizospheric soil.</title>
        <authorList>
            <person name="Jiang L."/>
            <person name="Kang S.W."/>
            <person name="Kim S."/>
            <person name="Jung J."/>
            <person name="Kim C.Y."/>
            <person name="Kim D.H."/>
            <person name="Kim S.W."/>
            <person name="Lee J."/>
        </authorList>
    </citation>
    <scope>NUCLEOTIDE SEQUENCE [LARGE SCALE GENOMIC DNA]</scope>
    <source>
        <strain evidence="3 4">HS21</strain>
    </source>
</reference>
<evidence type="ECO:0000259" key="2">
    <source>
        <dbReference type="PROSITE" id="PS50846"/>
    </source>
</evidence>
<dbReference type="Pfam" id="PF00403">
    <property type="entry name" value="HMA"/>
    <property type="match status" value="1"/>
</dbReference>
<keyword evidence="1" id="KW-0479">Metal-binding</keyword>
<sequence length="67" mass="7103">MKNVLLNVEGMTCGSCVRTIEGVVQTVGAKATVDLAAGLVELVYDDSEISLDAIVETIEEQGYDVVK</sequence>
<dbReference type="Gene3D" id="3.30.70.100">
    <property type="match status" value="1"/>
</dbReference>
<dbReference type="FunFam" id="3.30.70.100:FF:000001">
    <property type="entry name" value="ATPase copper transporting beta"/>
    <property type="match status" value="1"/>
</dbReference>
<dbReference type="RefSeq" id="WP_130610299.1">
    <property type="nucleotide sequence ID" value="NZ_AP019400.1"/>
</dbReference>
<dbReference type="InterPro" id="IPR036163">
    <property type="entry name" value="HMA_dom_sf"/>
</dbReference>
<dbReference type="KEGG" id="cohn:KCTCHS21_32790"/>
<dbReference type="Proteomes" id="UP000289856">
    <property type="component" value="Chromosome"/>
</dbReference>
<dbReference type="CDD" id="cd00371">
    <property type="entry name" value="HMA"/>
    <property type="match status" value="1"/>
</dbReference>
<keyword evidence="4" id="KW-1185">Reference proteome</keyword>